<evidence type="ECO:0008006" key="4">
    <source>
        <dbReference type="Google" id="ProtNLM"/>
    </source>
</evidence>
<evidence type="ECO:0000313" key="3">
    <source>
        <dbReference type="Proteomes" id="UP000198636"/>
    </source>
</evidence>
<dbReference type="STRING" id="1120976.SAMN03080606_02926"/>
<name>A0A1G5JLZ5_9FIRM</name>
<sequence length="748" mass="86936">MFKRSLMVFLCFMLLLTGCHNNNVLKDQNDNDSQELPTYDKLNLVWKDQLDFSNEIVEYEVSSYTPKVPDYRVAENLSNIKNLDRFNGFSNEQIGKLVNNGFVVLDPNPERAYLYMKMYDIYENNEYKQIPSFITVDVALHMYHKFFGQTLKGIEEEKLFEALQQLTENMLNKTQILYLDEGNMSIKEELESILVYFSVANKLINDTYGDIPSELAEIALKEIENIDKAEGYVKSSLFGFDINYEQFIVRGHYAGNETLEKYFKTMMWYGLIGYPFEDEIGNPDFESITKALMTTYIAFLEIEENDDISLWDKIYSPTNFFVGQSDDITIFDLKGVIIEVYGEKVQLKDFKDESYHEKLIKEIDELPQPGIQNKLITGAVDTPTGKQFRFMGQRYTLDANIMQELMFPIIRPVPTGLDVAGAFGNERAEGLAKEGYLHELQSAKYEEELQKMKNKVQALSLSDWQYNLYNGWLWVLKKVWSPEMQPVGLPFFMKNQAWQDKNLQTGLGSYAEIKHDTILYAKQPVAEMGGGEELQEHYPNYVEPAVEVYNRLLWLVQFSRINLEKRELLTERGEIALKELEDLYLLLRDCSIKQLENIPITEEENNALKYIGGRMERIDNTLSPEYDRPVSSAIIADVAGIADFGLFLEIATGLPNEIYVAVYDEERVYLARGVVYSYYEFLNDKPLTDQQWHEMLGVEKIEEYEWHYQRINPEMLLKNSPPQPDWVKSFKSTGANRVEISDIEYNLE</sequence>
<dbReference type="OrthoDB" id="353549at2"/>
<evidence type="ECO:0000256" key="1">
    <source>
        <dbReference type="SAM" id="SignalP"/>
    </source>
</evidence>
<accession>A0A1G5JLZ5</accession>
<dbReference type="Pfam" id="PF11369">
    <property type="entry name" value="DUF3160"/>
    <property type="match status" value="1"/>
</dbReference>
<proteinExistence type="predicted"/>
<reference evidence="2 3" key="1">
    <citation type="submission" date="2016-10" db="EMBL/GenBank/DDBJ databases">
        <authorList>
            <person name="de Groot N.N."/>
        </authorList>
    </citation>
    <scope>NUCLEOTIDE SEQUENCE [LARGE SCALE GENOMIC DNA]</scope>
    <source>
        <strain evidence="2 3">DSM 18978</strain>
    </source>
</reference>
<organism evidence="2 3">
    <name type="scientific">Alkaliphilus peptidifermentans DSM 18978</name>
    <dbReference type="NCBI Taxonomy" id="1120976"/>
    <lineage>
        <taxon>Bacteria</taxon>
        <taxon>Bacillati</taxon>
        <taxon>Bacillota</taxon>
        <taxon>Clostridia</taxon>
        <taxon>Peptostreptococcales</taxon>
        <taxon>Natronincolaceae</taxon>
        <taxon>Alkaliphilus</taxon>
    </lineage>
</organism>
<dbReference type="EMBL" id="FMUS01000020">
    <property type="protein sequence ID" value="SCY89383.1"/>
    <property type="molecule type" value="Genomic_DNA"/>
</dbReference>
<keyword evidence="1" id="KW-0732">Signal</keyword>
<dbReference type="AlphaFoldDB" id="A0A1G5JLZ5"/>
<dbReference type="SMART" id="SM01325">
    <property type="entry name" value="DUF3160"/>
    <property type="match status" value="1"/>
</dbReference>
<keyword evidence="3" id="KW-1185">Reference proteome</keyword>
<evidence type="ECO:0000313" key="2">
    <source>
        <dbReference type="EMBL" id="SCY89383.1"/>
    </source>
</evidence>
<dbReference type="InterPro" id="IPR022601">
    <property type="entry name" value="DUF3160"/>
</dbReference>
<dbReference type="RefSeq" id="WP_091545119.1">
    <property type="nucleotide sequence ID" value="NZ_FMUS01000020.1"/>
</dbReference>
<feature type="signal peptide" evidence="1">
    <location>
        <begin position="1"/>
        <end position="21"/>
    </location>
</feature>
<dbReference type="Proteomes" id="UP000198636">
    <property type="component" value="Unassembled WGS sequence"/>
</dbReference>
<protein>
    <recommendedName>
        <fullName evidence="4">YARHG domain-containing protein</fullName>
    </recommendedName>
</protein>
<feature type="chain" id="PRO_5038662936" description="YARHG domain-containing protein" evidence="1">
    <location>
        <begin position="22"/>
        <end position="748"/>
    </location>
</feature>
<dbReference type="PROSITE" id="PS51257">
    <property type="entry name" value="PROKAR_LIPOPROTEIN"/>
    <property type="match status" value="1"/>
</dbReference>
<gene>
    <name evidence="2" type="ORF">SAMN03080606_02926</name>
</gene>